<keyword evidence="10 15" id="KW-0812">Transmembrane</keyword>
<evidence type="ECO:0000256" key="1">
    <source>
        <dbReference type="ARBA" id="ARBA00002057"/>
    </source>
</evidence>
<proteinExistence type="inferred from homology"/>
<gene>
    <name evidence="17" type="ORF">DN603_06760</name>
</gene>
<dbReference type="GO" id="GO:0006011">
    <property type="term" value="P:UDP-alpha-D-glucose metabolic process"/>
    <property type="evidence" value="ECO:0007669"/>
    <property type="project" value="InterPro"/>
</dbReference>
<feature type="signal peptide" evidence="15">
    <location>
        <begin position="1"/>
        <end position="20"/>
    </location>
</feature>
<dbReference type="EMBL" id="QKOX01000005">
    <property type="protein sequence ID" value="RWT24488.1"/>
    <property type="molecule type" value="Genomic_DNA"/>
</dbReference>
<feature type="transmembrane region" description="Helical" evidence="15">
    <location>
        <begin position="792"/>
        <end position="813"/>
    </location>
</feature>
<evidence type="ECO:0000256" key="5">
    <source>
        <dbReference type="ARBA" id="ARBA00011437"/>
    </source>
</evidence>
<feature type="region of interest" description="Disordered" evidence="16">
    <location>
        <begin position="29"/>
        <end position="101"/>
    </location>
</feature>
<comment type="function">
    <text evidence="1 15">Binds the cellulose synthase activator, bis-(3'-5') cyclic diguanylic acid (c-di-GMP).</text>
</comment>
<evidence type="ECO:0000256" key="12">
    <source>
        <dbReference type="ARBA" id="ARBA00022989"/>
    </source>
</evidence>
<evidence type="ECO:0000256" key="2">
    <source>
        <dbReference type="ARBA" id="ARBA00004377"/>
    </source>
</evidence>
<evidence type="ECO:0000256" key="3">
    <source>
        <dbReference type="ARBA" id="ARBA00005186"/>
    </source>
</evidence>
<dbReference type="InterPro" id="IPR018513">
    <property type="entry name" value="Cell_synthase_bac"/>
</dbReference>
<dbReference type="Proteomes" id="UP000288843">
    <property type="component" value="Unassembled WGS sequence"/>
</dbReference>
<evidence type="ECO:0000313" key="17">
    <source>
        <dbReference type="EMBL" id="RWT24488.1"/>
    </source>
</evidence>
<keyword evidence="15" id="KW-0732">Signal</keyword>
<evidence type="ECO:0000256" key="13">
    <source>
        <dbReference type="ARBA" id="ARBA00023136"/>
    </source>
</evidence>
<keyword evidence="13 15" id="KW-0472">Membrane</keyword>
<dbReference type="InterPro" id="IPR003920">
    <property type="entry name" value="Cell_synth_B"/>
</dbReference>
<name>A0A443VRL6_RAOPL</name>
<dbReference type="PANTHER" id="PTHR39083:SF1">
    <property type="entry name" value="CYCLIC DI-GMP-BINDING PROTEIN"/>
    <property type="match status" value="1"/>
</dbReference>
<comment type="subunit">
    <text evidence="5 15">Tightly associated with the cellulose synthase catalytic subunit.</text>
</comment>
<evidence type="ECO:0000256" key="9">
    <source>
        <dbReference type="ARBA" id="ARBA00022636"/>
    </source>
</evidence>
<dbReference type="GO" id="GO:0030244">
    <property type="term" value="P:cellulose biosynthetic process"/>
    <property type="evidence" value="ECO:0007669"/>
    <property type="project" value="UniProtKB-KW"/>
</dbReference>
<feature type="chain" id="PRO_5018820203" description="Cyclic di-GMP-binding protein" evidence="15">
    <location>
        <begin position="21"/>
        <end position="827"/>
    </location>
</feature>
<comment type="pathway">
    <text evidence="3 15">Glycan metabolism; bacterial cellulose biosynthesis.</text>
</comment>
<evidence type="ECO:0000256" key="7">
    <source>
        <dbReference type="ARBA" id="ARBA00022475"/>
    </source>
</evidence>
<dbReference type="GO" id="GO:0005886">
    <property type="term" value="C:plasma membrane"/>
    <property type="evidence" value="ECO:0007669"/>
    <property type="project" value="UniProtKB-SubCell"/>
</dbReference>
<feature type="compositionally biased region" description="Low complexity" evidence="16">
    <location>
        <begin position="68"/>
        <end position="92"/>
    </location>
</feature>
<evidence type="ECO:0000256" key="11">
    <source>
        <dbReference type="ARBA" id="ARBA00022916"/>
    </source>
</evidence>
<evidence type="ECO:0000256" key="4">
    <source>
        <dbReference type="ARBA" id="ARBA00010714"/>
    </source>
</evidence>
<comment type="caution">
    <text evidence="17">The sequence shown here is derived from an EMBL/GenBank/DDBJ whole genome shotgun (WGS) entry which is preliminary data.</text>
</comment>
<keyword evidence="9 15" id="KW-0973">c-di-GMP</keyword>
<comment type="subcellular location">
    <subcellularLocation>
        <location evidence="2">Cell inner membrane</location>
        <topology evidence="2">Single-pass membrane protein</topology>
    </subcellularLocation>
</comment>
<comment type="similarity">
    <text evidence="4 15">Belongs to the AcsB/BcsB family.</text>
</comment>
<evidence type="ECO:0000313" key="18">
    <source>
        <dbReference type="Proteomes" id="UP000288843"/>
    </source>
</evidence>
<dbReference type="Pfam" id="PF03170">
    <property type="entry name" value="BcsB"/>
    <property type="match status" value="1"/>
</dbReference>
<keyword evidence="12 15" id="KW-1133">Transmembrane helix</keyword>
<dbReference type="PRINTS" id="PR01440">
    <property type="entry name" value="CELLSNTHASEB"/>
</dbReference>
<keyword evidence="7 15" id="KW-1003">Cell membrane</keyword>
<dbReference type="PANTHER" id="PTHR39083">
    <property type="entry name" value="CYCLIC DI-GMP-BINDING PROTEIN"/>
    <property type="match status" value="1"/>
</dbReference>
<dbReference type="AlphaFoldDB" id="A0A443VRL6"/>
<evidence type="ECO:0000256" key="8">
    <source>
        <dbReference type="ARBA" id="ARBA00022519"/>
    </source>
</evidence>
<evidence type="ECO:0000256" key="14">
    <source>
        <dbReference type="ARBA" id="ARBA00033444"/>
    </source>
</evidence>
<dbReference type="Gene3D" id="2.60.120.260">
    <property type="entry name" value="Galactose-binding domain-like"/>
    <property type="match status" value="2"/>
</dbReference>
<keyword evidence="8 15" id="KW-0997">Cell inner membrane</keyword>
<reference evidence="17 18" key="1">
    <citation type="submission" date="2018-06" db="EMBL/GenBank/DDBJ databases">
        <title>Carbapenemase-producing Enterobacteriaceae present in wastewater treatment plant effluent and nearby surface waters in the US.</title>
        <authorList>
            <person name="Mathys D.A."/>
            <person name="Mollenkopf D.F."/>
            <person name="Feicht S.M."/>
            <person name="Adams R.J."/>
            <person name="Albers A.L."/>
            <person name="Stuever D.M."/>
            <person name="Daniels J.B."/>
            <person name="Wittum T.E."/>
        </authorList>
    </citation>
    <scope>NUCLEOTIDE SEQUENCE [LARGE SCALE GENOMIC DNA]</scope>
    <source>
        <strain evidence="17 18">GEO_47_Down_B</strain>
    </source>
</reference>
<keyword evidence="11 15" id="KW-0135">Cellulose biosynthesis</keyword>
<accession>A0A443VRL6</accession>
<organism evidence="17 18">
    <name type="scientific">Raoultella planticola</name>
    <name type="common">Klebsiella planticola</name>
    <dbReference type="NCBI Taxonomy" id="575"/>
    <lineage>
        <taxon>Bacteria</taxon>
        <taxon>Pseudomonadati</taxon>
        <taxon>Pseudomonadota</taxon>
        <taxon>Gammaproteobacteria</taxon>
        <taxon>Enterobacterales</taxon>
        <taxon>Enterobacteriaceae</taxon>
        <taxon>Klebsiella/Raoultella group</taxon>
        <taxon>Raoultella</taxon>
    </lineage>
</organism>
<evidence type="ECO:0000256" key="16">
    <source>
        <dbReference type="SAM" id="MobiDB-lite"/>
    </source>
</evidence>
<dbReference type="RefSeq" id="WP_128319525.1">
    <property type="nucleotide sequence ID" value="NZ_JAUBKS010000003.1"/>
</dbReference>
<evidence type="ECO:0000256" key="15">
    <source>
        <dbReference type="RuleBase" id="RU365021"/>
    </source>
</evidence>
<evidence type="ECO:0000256" key="6">
    <source>
        <dbReference type="ARBA" id="ARBA00021844"/>
    </source>
</evidence>
<sequence length="827" mass="89198">MKRLTTLALLAGMFSIPVLHGEEAPADRSAPLNFPLPGATTGGVPADESASTTGADPSATPEVPVIPEPSAASGSSTASTPTTAEPAAADPAPSLPVMPPPTNTAMPDVAPLTAVVGGSLNLAQMGMPDGIILSGGQQQGGAGFTLPSDQVVTHAELMLDVQVSPDMAARNATLQLMLNGQPLGTVPLGTDGADISHYQLDIPAALMVSSNNLSFKVNDGDNMQCQLNTHDTSGVTILPASRFNWESQPLNLSNDLSHFPRPFFDSMQMTPADIAVAYPEKSGADIFSAAALLSSWLGIQADYRGIAFSALRDRLPERHGIIIGHPGDQVGGLTLPQTDKPLLQIVDNPGNPTYKLLLIVGQNDAALRAATWRLTRGNIAPQTASLSVDPQAIPIGKPYDAPRWIPTDRPVKISELLRKDQSMTVNGVWHEPLRVAFRAAPDLYLWDGETIPLQIGYRFPSENWINEEQSLLSVTLNNTFLHNLPLNKQGPLEKLWRYLGGDVRQERFTIPLAPYLIYGDNQLSLYFNVVPKQNAPCSVVLNNNIKSRITDDSWIDLSNTRHFSLLPNLSYFVGASFPFSRLADYSQTTLLLAEKPSETQVATLLNLAARSGNATGTALANNRVVLGIPSGGAGLQYLHDRDVLAVSALDQKTFNQRLLEDSPYYQTDNQLGVRESGLSSKVQRWLAGDWTSASLDADRYLSSSSAWRGFISYRSPWNPRRTVVVAMASNDDQLTKLKSDLDSPRINAGIRGDTAVITSDNGVRSFQVSTPYPGGQMPWYMMAVWYANQHSGLLALLGLLATTIIGLALTAMFKRHARKRLSSGDSQ</sequence>
<evidence type="ECO:0000256" key="10">
    <source>
        <dbReference type="ARBA" id="ARBA00022692"/>
    </source>
</evidence>
<dbReference type="NCBIfam" id="NF008324">
    <property type="entry name" value="PRK11114.1-2"/>
    <property type="match status" value="1"/>
</dbReference>
<protein>
    <recommendedName>
        <fullName evidence="6 15">Cyclic di-GMP-binding protein</fullName>
    </recommendedName>
    <alternativeName>
        <fullName evidence="14 15">Cellulose synthase regulatory subunit</fullName>
    </alternativeName>
</protein>
<dbReference type="UniPathway" id="UPA00694"/>